<accession>A0A5D2B2I3</accession>
<evidence type="ECO:0000313" key="3">
    <source>
        <dbReference type="Proteomes" id="UP000323506"/>
    </source>
</evidence>
<organism evidence="1 3">
    <name type="scientific">Gossypium darwinii</name>
    <name type="common">Darwin's cotton</name>
    <name type="synonym">Gossypium barbadense var. darwinii</name>
    <dbReference type="NCBI Taxonomy" id="34276"/>
    <lineage>
        <taxon>Eukaryota</taxon>
        <taxon>Viridiplantae</taxon>
        <taxon>Streptophyta</taxon>
        <taxon>Embryophyta</taxon>
        <taxon>Tracheophyta</taxon>
        <taxon>Spermatophyta</taxon>
        <taxon>Magnoliopsida</taxon>
        <taxon>eudicotyledons</taxon>
        <taxon>Gunneridae</taxon>
        <taxon>Pentapetalae</taxon>
        <taxon>rosids</taxon>
        <taxon>malvids</taxon>
        <taxon>Malvales</taxon>
        <taxon>Malvaceae</taxon>
        <taxon>Malvoideae</taxon>
        <taxon>Gossypium</taxon>
    </lineage>
</organism>
<gene>
    <name evidence="2" type="ORF">ES288_D01G180300v1</name>
    <name evidence="1" type="ORF">ES288_D10G163300v1</name>
</gene>
<dbReference type="EMBL" id="CM017701">
    <property type="protein sequence ID" value="TYG83588.1"/>
    <property type="molecule type" value="Genomic_DNA"/>
</dbReference>
<dbReference type="Proteomes" id="UP000323506">
    <property type="component" value="Chromosome D10"/>
</dbReference>
<dbReference type="EMBL" id="CM017710">
    <property type="protein sequence ID" value="TYG50293.1"/>
    <property type="molecule type" value="Genomic_DNA"/>
</dbReference>
<sequence>MASAALVHHGYLLTGDLLALALSFHFHIELFEHFSYFFLMWDRFHFLKKKKLYCFHIRVDDYDLTSSTIFQSRESNESL</sequence>
<protein>
    <submittedName>
        <fullName evidence="1">Uncharacterized protein</fullName>
    </submittedName>
</protein>
<reference evidence="1 3" key="1">
    <citation type="submission" date="2019-06" db="EMBL/GenBank/DDBJ databases">
        <title>WGS assembly of Gossypium darwinii.</title>
        <authorList>
            <person name="Chen Z.J."/>
            <person name="Sreedasyam A."/>
            <person name="Ando A."/>
            <person name="Song Q."/>
            <person name="De L."/>
            <person name="Hulse-Kemp A."/>
            <person name="Ding M."/>
            <person name="Ye W."/>
            <person name="Kirkbride R."/>
            <person name="Jenkins J."/>
            <person name="Plott C."/>
            <person name="Lovell J."/>
            <person name="Lin Y.-M."/>
            <person name="Vaughn R."/>
            <person name="Liu B."/>
            <person name="Li W."/>
            <person name="Simpson S."/>
            <person name="Scheffler B."/>
            <person name="Saski C."/>
            <person name="Grover C."/>
            <person name="Hu G."/>
            <person name="Conover J."/>
            <person name="Carlson J."/>
            <person name="Shu S."/>
            <person name="Boston L."/>
            <person name="Williams M."/>
            <person name="Peterson D."/>
            <person name="Mcgee K."/>
            <person name="Jones D."/>
            <person name="Wendel J."/>
            <person name="Stelly D."/>
            <person name="Grimwood J."/>
            <person name="Schmutz J."/>
        </authorList>
    </citation>
    <scope>NUCLEOTIDE SEQUENCE [LARGE SCALE GENOMIC DNA]</scope>
    <source>
        <strain evidence="1">1808015.09</strain>
    </source>
</reference>
<dbReference type="AlphaFoldDB" id="A0A5D2B2I3"/>
<name>A0A5D2B2I3_GOSDA</name>
<proteinExistence type="predicted"/>
<evidence type="ECO:0000313" key="1">
    <source>
        <dbReference type="EMBL" id="TYG50293.1"/>
    </source>
</evidence>
<evidence type="ECO:0000313" key="2">
    <source>
        <dbReference type="EMBL" id="TYG83588.1"/>
    </source>
</evidence>
<keyword evidence="3" id="KW-1185">Reference proteome</keyword>
<dbReference type="Proteomes" id="UP000323506">
    <property type="component" value="Chromosome D01"/>
</dbReference>